<protein>
    <submittedName>
        <fullName evidence="1">PCMD domain-containing protein</fullName>
    </submittedName>
</protein>
<evidence type="ECO:0000313" key="2">
    <source>
        <dbReference type="Proteomes" id="UP001430919"/>
    </source>
</evidence>
<dbReference type="Proteomes" id="UP001430919">
    <property type="component" value="Unassembled WGS sequence"/>
</dbReference>
<keyword evidence="2" id="KW-1185">Reference proteome</keyword>
<name>A0ABS8MYQ8_9FLAO</name>
<gene>
    <name evidence="1" type="ORF">LNQ49_19560</name>
</gene>
<dbReference type="RefSeq" id="WP_229990694.1">
    <property type="nucleotide sequence ID" value="NZ_JAJJMO010000001.1"/>
</dbReference>
<reference evidence="1" key="1">
    <citation type="submission" date="2021-11" db="EMBL/GenBank/DDBJ databases">
        <title>Description of novel Flavobacterium species.</title>
        <authorList>
            <person name="Saticioglu I.B."/>
            <person name="Ay H."/>
            <person name="Altun S."/>
            <person name="Duman M."/>
        </authorList>
    </citation>
    <scope>NUCLEOTIDE SEQUENCE</scope>
    <source>
        <strain evidence="1">F-65</strain>
    </source>
</reference>
<organism evidence="1 2">
    <name type="scientific">Flavobacterium pisciphilum</name>
    <dbReference type="NCBI Taxonomy" id="2893755"/>
    <lineage>
        <taxon>Bacteria</taxon>
        <taxon>Pseudomonadati</taxon>
        <taxon>Bacteroidota</taxon>
        <taxon>Flavobacteriia</taxon>
        <taxon>Flavobacteriales</taxon>
        <taxon>Flavobacteriaceae</taxon>
        <taxon>Flavobacterium</taxon>
    </lineage>
</organism>
<comment type="caution">
    <text evidence="1">The sequence shown here is derived from an EMBL/GenBank/DDBJ whole genome shotgun (WGS) entry which is preliminary data.</text>
</comment>
<dbReference type="InterPro" id="IPR038653">
    <property type="entry name" value="Put_CMD_sf"/>
</dbReference>
<proteinExistence type="predicted"/>
<sequence length="70" mass="7813">MNLQNINVDLTYGTLNTTFPDYQKLSNGFYGSSNNKPTHISVVFASSADGILYEGDINSRLSVNNFELKY</sequence>
<accession>A0ABS8MYQ8</accession>
<evidence type="ECO:0000313" key="1">
    <source>
        <dbReference type="EMBL" id="MCC9073783.1"/>
    </source>
</evidence>
<dbReference type="EMBL" id="JAJJMO010000001">
    <property type="protein sequence ID" value="MCC9073783.1"/>
    <property type="molecule type" value="Genomic_DNA"/>
</dbReference>
<dbReference type="Gene3D" id="2.60.120.890">
    <property type="entry name" value="BT2081, beta-jelly-roll domain"/>
    <property type="match status" value="1"/>
</dbReference>